<keyword evidence="1" id="KW-0472">Membrane</keyword>
<comment type="caution">
    <text evidence="3">The sequence shown here is derived from an EMBL/GenBank/DDBJ whole genome shotgun (WGS) entry which is preliminary data.</text>
</comment>
<feature type="domain" description="DUF2061" evidence="2">
    <location>
        <begin position="83"/>
        <end position="133"/>
    </location>
</feature>
<evidence type="ECO:0000259" key="2">
    <source>
        <dbReference type="Pfam" id="PF09834"/>
    </source>
</evidence>
<feature type="transmembrane region" description="Helical" evidence="1">
    <location>
        <begin position="110"/>
        <end position="128"/>
    </location>
</feature>
<evidence type="ECO:0000313" key="3">
    <source>
        <dbReference type="EMBL" id="TYA52218.1"/>
    </source>
</evidence>
<accession>A0A5D0G029</accession>
<keyword evidence="4" id="KW-1185">Reference proteome</keyword>
<organism evidence="3 4">
    <name type="scientific">Formosa maritima</name>
    <dbReference type="NCBI Taxonomy" id="2592046"/>
    <lineage>
        <taxon>Bacteria</taxon>
        <taxon>Pseudomonadati</taxon>
        <taxon>Bacteroidota</taxon>
        <taxon>Flavobacteriia</taxon>
        <taxon>Flavobacteriales</taxon>
        <taxon>Flavobacteriaceae</taxon>
        <taxon>Formosa</taxon>
    </lineage>
</organism>
<dbReference type="Proteomes" id="UP000324550">
    <property type="component" value="Unassembled WGS sequence"/>
</dbReference>
<evidence type="ECO:0000313" key="4">
    <source>
        <dbReference type="Proteomes" id="UP000324550"/>
    </source>
</evidence>
<dbReference type="AlphaFoldDB" id="A0A5D0G029"/>
<proteinExistence type="predicted"/>
<keyword evidence="1" id="KW-0812">Transmembrane</keyword>
<keyword evidence="1" id="KW-1133">Transmembrane helix</keyword>
<feature type="transmembrane region" description="Helical" evidence="1">
    <location>
        <begin position="86"/>
        <end position="104"/>
    </location>
</feature>
<dbReference type="OrthoDB" id="197461at2"/>
<protein>
    <submittedName>
        <fullName evidence="3">DUF2061 domain-containing protein</fullName>
    </submittedName>
</protein>
<reference evidence="3 4" key="1">
    <citation type="submission" date="2019-08" db="EMBL/GenBank/DDBJ databases">
        <title>Formosa sediminis sp. nov., isolated from marine sediment.</title>
        <authorList>
            <person name="Cao W.R."/>
        </authorList>
    </citation>
    <scope>NUCLEOTIDE SEQUENCE [LARGE SCALE GENOMIC DNA]</scope>
    <source>
        <strain evidence="3 4">1494</strain>
    </source>
</reference>
<evidence type="ECO:0000256" key="1">
    <source>
        <dbReference type="SAM" id="Phobius"/>
    </source>
</evidence>
<sequence length="152" mass="17866">MSYNKESHLRSIIKGVSWRIIATTDTILVVLLVTCLSGNCSIQDALKIGFFEFFIKLAIYYFHERIWQYALKDSVVSKKLTLYKTISWRIIATTMTFIISGAILDVYGETALYIALIELFSKFILYYLHERLWLKLPLGQIRNFFLQKRNKH</sequence>
<feature type="transmembrane region" description="Helical" evidence="1">
    <location>
        <begin position="20"/>
        <end position="39"/>
    </location>
</feature>
<name>A0A5D0G029_9FLAO</name>
<dbReference type="RefSeq" id="WP_148457029.1">
    <property type="nucleotide sequence ID" value="NZ_VSFC01000062.1"/>
</dbReference>
<dbReference type="EMBL" id="VSFC01000062">
    <property type="protein sequence ID" value="TYA52218.1"/>
    <property type="molecule type" value="Genomic_DNA"/>
</dbReference>
<gene>
    <name evidence="3" type="ORF">FVF61_12795</name>
</gene>
<dbReference type="InterPro" id="IPR018638">
    <property type="entry name" value="DUF2061_membrane"/>
</dbReference>
<dbReference type="Pfam" id="PF09834">
    <property type="entry name" value="DUF2061"/>
    <property type="match status" value="2"/>
</dbReference>
<feature type="domain" description="DUF2061" evidence="2">
    <location>
        <begin position="12"/>
        <end position="68"/>
    </location>
</feature>